<feature type="region of interest" description="Disordered" evidence="1">
    <location>
        <begin position="658"/>
        <end position="686"/>
    </location>
</feature>
<evidence type="ECO:0000313" key="2">
    <source>
        <dbReference type="EMBL" id="KAL1005187.1"/>
    </source>
</evidence>
<organism evidence="2 3">
    <name type="scientific">Umbra pygmaea</name>
    <name type="common">Eastern mudminnow</name>
    <dbReference type="NCBI Taxonomy" id="75934"/>
    <lineage>
        <taxon>Eukaryota</taxon>
        <taxon>Metazoa</taxon>
        <taxon>Chordata</taxon>
        <taxon>Craniata</taxon>
        <taxon>Vertebrata</taxon>
        <taxon>Euteleostomi</taxon>
        <taxon>Actinopterygii</taxon>
        <taxon>Neopterygii</taxon>
        <taxon>Teleostei</taxon>
        <taxon>Protacanthopterygii</taxon>
        <taxon>Esociformes</taxon>
        <taxon>Umbridae</taxon>
        <taxon>Umbra</taxon>
    </lineage>
</organism>
<reference evidence="2 3" key="1">
    <citation type="submission" date="2024-06" db="EMBL/GenBank/DDBJ databases">
        <authorList>
            <person name="Pan Q."/>
            <person name="Wen M."/>
            <person name="Jouanno E."/>
            <person name="Zahm M."/>
            <person name="Klopp C."/>
            <person name="Cabau C."/>
            <person name="Louis A."/>
            <person name="Berthelot C."/>
            <person name="Parey E."/>
            <person name="Roest Crollius H."/>
            <person name="Montfort J."/>
            <person name="Robinson-Rechavi M."/>
            <person name="Bouchez O."/>
            <person name="Lampietro C."/>
            <person name="Lopez Roques C."/>
            <person name="Donnadieu C."/>
            <person name="Postlethwait J."/>
            <person name="Bobe J."/>
            <person name="Verreycken H."/>
            <person name="Guiguen Y."/>
        </authorList>
    </citation>
    <scope>NUCLEOTIDE SEQUENCE [LARGE SCALE GENOMIC DNA]</scope>
    <source>
        <strain evidence="2">Up_M1</strain>
        <tissue evidence="2">Testis</tissue>
    </source>
</reference>
<evidence type="ECO:0000313" key="3">
    <source>
        <dbReference type="Proteomes" id="UP001557470"/>
    </source>
</evidence>
<feature type="region of interest" description="Disordered" evidence="1">
    <location>
        <begin position="29"/>
        <end position="195"/>
    </location>
</feature>
<sequence length="1080" mass="120288">MSRPQPSTFLLSHEWKNIEVASDEDFDESTYDLMADPPFTPVKEHFNTPESVTPCPSSTMSPVSKSTPVKQKKDLDAAAVSTKSSQTSNSTESRGDTPVGSQRDLSDADSDQMDFTFDTTVSTKSTSSPSKSGANHGQATSDEDFEVLSDQRNYPNFISEEDRSADSETPSAPLTTSDSDPSQQNKSPPTLTIKTCSKTKDGKRLYDKKHFCIYCMKPNSKIARHLERQHGHEVDVARACSFPKGSKKRSALLEELRNKGDYQHNILVLKEGKGQIVTWRQPPGNASVEDYLPCSHCLGFFLKSKLWRHESSCRPKKEEEKELRNNVGPGARKRGQALASHLASVSKSASHGSEKITRKMQQNSAALLHTDFTFDATKGSQTASPSKSRSKRISSQRVPSYVFSDQMSTTSDEDFEVSSDQMNYPKFIQADDDSDSTDSDTPCPPSALPPTSKPGPVEQNKSLSALTIKTCTKTKDGKRLYDKKHFCIYCMKPNSKIARHLERQHGDEVDVARACSFPKSSKERSALLDELRNKGDYQHNILVLEEGKGEIVISRKSSGSASIEDYLPCCHCLGFFVKSELRRHESLCKPKNESEKGSWNNEETGPRKRVQSLVSDLISGSKMSLQGSENIIQKNQQDSSEFVHSGFTFDAIVAKRPRAASPSKSSADNLGSQSCTFSDQMSMTSDEDFEVLSDDEIHYPNFIPADDDSDSTDSETPSTPSALPPTSKPGPVRQKKSPTTLTIKSCSKTKDGKRLYDKKHFCIYCMKPNSKIARHLERQHGNEEDVARACSFPKGSKERSALLEQLRKKGDYQHNILVLEEGKGEIVTSRQPQGNASIEDYLPCSQCLAFFVKSELWRHEASCRAKKEGTGPKTYREPGTRKRVQSLASYLIPISKSASQGCQKIIHKMQQDSVAFHIRNDSLICKFGDALFTERGHELSQHGYISQRLREVGRFMLMVKKLDNSVKYLQDVCKPCRFELVLKAAKNVSGFKQDVIDYTKTSLVIRLGNSLTKAAECLVKQSVINGDKDTQTEANNFVKLMTSSWRTNVTSGAQRSVKQKTWNKEEAVPLTEVVKILTSC</sequence>
<accession>A0ABD0XXN8</accession>
<feature type="compositionally biased region" description="Low complexity" evidence="1">
    <location>
        <begin position="114"/>
        <end position="132"/>
    </location>
</feature>
<dbReference type="PANTHER" id="PTHR33480:SF5">
    <property type="entry name" value="SI:DKEY-51D8.9"/>
    <property type="match status" value="1"/>
</dbReference>
<dbReference type="PANTHER" id="PTHR33480">
    <property type="entry name" value="SET DOMAIN-CONTAINING PROTEIN-RELATED"/>
    <property type="match status" value="1"/>
</dbReference>
<dbReference type="AlphaFoldDB" id="A0ABD0XXN8"/>
<feature type="compositionally biased region" description="Basic and acidic residues" evidence="1">
    <location>
        <begin position="312"/>
        <end position="324"/>
    </location>
</feature>
<feature type="compositionally biased region" description="Pro residues" evidence="1">
    <location>
        <begin position="442"/>
        <end position="453"/>
    </location>
</feature>
<gene>
    <name evidence="2" type="ORF">UPYG_G00055690</name>
</gene>
<name>A0ABD0XXN8_UMBPY</name>
<feature type="region of interest" description="Disordered" evidence="1">
    <location>
        <begin position="377"/>
        <end position="461"/>
    </location>
</feature>
<feature type="region of interest" description="Disordered" evidence="1">
    <location>
        <begin position="312"/>
        <end position="360"/>
    </location>
</feature>
<feature type="region of interest" description="Disordered" evidence="1">
    <location>
        <begin position="588"/>
        <end position="607"/>
    </location>
</feature>
<keyword evidence="3" id="KW-1185">Reference proteome</keyword>
<protein>
    <submittedName>
        <fullName evidence="2">Uncharacterized protein</fullName>
    </submittedName>
</protein>
<feature type="compositionally biased region" description="Polar residues" evidence="1">
    <location>
        <begin position="81"/>
        <end position="92"/>
    </location>
</feature>
<feature type="region of interest" description="Disordered" evidence="1">
    <location>
        <begin position="699"/>
        <end position="740"/>
    </location>
</feature>
<dbReference type="EMBL" id="JAGEUA010000002">
    <property type="protein sequence ID" value="KAL1005187.1"/>
    <property type="molecule type" value="Genomic_DNA"/>
</dbReference>
<feature type="compositionally biased region" description="Polar residues" evidence="1">
    <location>
        <begin position="668"/>
        <end position="684"/>
    </location>
</feature>
<dbReference type="Proteomes" id="UP001557470">
    <property type="component" value="Unassembled WGS sequence"/>
</dbReference>
<feature type="compositionally biased region" description="Polar residues" evidence="1">
    <location>
        <begin position="167"/>
        <end position="195"/>
    </location>
</feature>
<proteinExistence type="predicted"/>
<comment type="caution">
    <text evidence="2">The sequence shown here is derived from an EMBL/GenBank/DDBJ whole genome shotgun (WGS) entry which is preliminary data.</text>
</comment>
<feature type="compositionally biased region" description="Polar residues" evidence="1">
    <location>
        <begin position="48"/>
        <end position="69"/>
    </location>
</feature>
<evidence type="ECO:0000256" key="1">
    <source>
        <dbReference type="SAM" id="MobiDB-lite"/>
    </source>
</evidence>